<protein>
    <submittedName>
        <fullName evidence="1">Putative membrane protein</fullName>
    </submittedName>
</protein>
<evidence type="ECO:0000313" key="1">
    <source>
        <dbReference type="EMBL" id="QCD46001.1"/>
    </source>
</evidence>
<dbReference type="KEGG" id="crx:CRECT_0304"/>
<accession>A0A6G5QK19</accession>
<organism evidence="1 2">
    <name type="scientific">Campylobacter rectus</name>
    <name type="common">Wolinella recta</name>
    <dbReference type="NCBI Taxonomy" id="203"/>
    <lineage>
        <taxon>Bacteria</taxon>
        <taxon>Pseudomonadati</taxon>
        <taxon>Campylobacterota</taxon>
        <taxon>Epsilonproteobacteria</taxon>
        <taxon>Campylobacterales</taxon>
        <taxon>Campylobacteraceae</taxon>
        <taxon>Campylobacter</taxon>
    </lineage>
</organism>
<dbReference type="RefSeq" id="WP_004318664.1">
    <property type="nucleotide sequence ID" value="NZ_CP012543.1"/>
</dbReference>
<proteinExistence type="predicted"/>
<reference evidence="1 2" key="1">
    <citation type="submission" date="2016-07" db="EMBL/GenBank/DDBJ databases">
        <title>Comparative genomics of the Campylobacter concisus group.</title>
        <authorList>
            <person name="Miller W.G."/>
            <person name="Yee E."/>
            <person name="Chapman M.H."/>
            <person name="Huynh S."/>
            <person name="Bono J.L."/>
            <person name="On S.L.W."/>
            <person name="StLeger J."/>
            <person name="Foster G."/>
            <person name="Parker C.T."/>
        </authorList>
    </citation>
    <scope>NUCLEOTIDE SEQUENCE [LARGE SCALE GENOMIC DNA]</scope>
    <source>
        <strain evidence="1 2">ATCC 33238</strain>
    </source>
</reference>
<sequence>MPLPLIPVLLWGTSLATAVFGAKKGYDAYSDKKDADRYNKSASAIFEESQKALDDQRKITNNDIVKFGEYKVDIFNSSMIKFIDIFSRIVNFEYEQDMGLDGEFNITEKEFEALKAEILDIKTMLGGGVVSVGAGAAAGFGAFGLTGALATASTGTAIGSLSGVAATNATLAWLGGGSLASGGLGMAGGMAVLGGLVTGPALAVAGWVLSAKAEAAKNEAYSNLQKARAIEESNKTVVLQLQSVSNTIKSVTNTLSKLAVFFNDPLLKNLENLVNENNDADLYSQAQQAIVENALYMAQTIKNLLSVALMDENGEITKEIRAARMKADRALKKMADIDAKYK</sequence>
<dbReference type="EMBL" id="CP012543">
    <property type="protein sequence ID" value="QCD46001.1"/>
    <property type="molecule type" value="Genomic_DNA"/>
</dbReference>
<gene>
    <name evidence="1" type="ORF">CRECT_0304</name>
</gene>
<dbReference type="AlphaFoldDB" id="A0A6G5QK19"/>
<evidence type="ECO:0000313" key="2">
    <source>
        <dbReference type="Proteomes" id="UP000502377"/>
    </source>
</evidence>
<name>A0A6G5QK19_CAMRE</name>
<dbReference type="Proteomes" id="UP000502377">
    <property type="component" value="Chromosome"/>
</dbReference>